<dbReference type="AlphaFoldDB" id="A0A2T2NAD6"/>
<organism evidence="2 3">
    <name type="scientific">Corynespora cassiicola Philippines</name>
    <dbReference type="NCBI Taxonomy" id="1448308"/>
    <lineage>
        <taxon>Eukaryota</taxon>
        <taxon>Fungi</taxon>
        <taxon>Dikarya</taxon>
        <taxon>Ascomycota</taxon>
        <taxon>Pezizomycotina</taxon>
        <taxon>Dothideomycetes</taxon>
        <taxon>Pleosporomycetidae</taxon>
        <taxon>Pleosporales</taxon>
        <taxon>Corynesporascaceae</taxon>
        <taxon>Corynespora</taxon>
    </lineage>
</organism>
<feature type="compositionally biased region" description="Polar residues" evidence="1">
    <location>
        <begin position="42"/>
        <end position="51"/>
    </location>
</feature>
<keyword evidence="3" id="KW-1185">Reference proteome</keyword>
<dbReference type="EMBL" id="KZ678141">
    <property type="protein sequence ID" value="PSN62412.1"/>
    <property type="molecule type" value="Genomic_DNA"/>
</dbReference>
<dbReference type="Proteomes" id="UP000240883">
    <property type="component" value="Unassembled WGS sequence"/>
</dbReference>
<evidence type="ECO:0000313" key="2">
    <source>
        <dbReference type="EMBL" id="PSN62412.1"/>
    </source>
</evidence>
<protein>
    <submittedName>
        <fullName evidence="2">Uncharacterized protein</fullName>
    </submittedName>
</protein>
<feature type="region of interest" description="Disordered" evidence="1">
    <location>
        <begin position="33"/>
        <end position="53"/>
    </location>
</feature>
<evidence type="ECO:0000256" key="1">
    <source>
        <dbReference type="SAM" id="MobiDB-lite"/>
    </source>
</evidence>
<gene>
    <name evidence="2" type="ORF">BS50DRAFT_577323</name>
</gene>
<evidence type="ECO:0000313" key="3">
    <source>
        <dbReference type="Proteomes" id="UP000240883"/>
    </source>
</evidence>
<proteinExistence type="predicted"/>
<sequence>MVVGAALLPAGVWGTESGERPSTYKLERSPVTSCLRKPTPQPTGYKTSGESWQEKSAVVQKPPSSAPTWAMLAFKSAPPHPYWIEFAFD</sequence>
<name>A0A2T2NAD6_CORCC</name>
<reference evidence="2 3" key="1">
    <citation type="journal article" date="2018" name="Front. Microbiol.">
        <title>Genome-Wide Analysis of Corynespora cassiicola Leaf Fall Disease Putative Effectors.</title>
        <authorList>
            <person name="Lopez D."/>
            <person name="Ribeiro S."/>
            <person name="Label P."/>
            <person name="Fumanal B."/>
            <person name="Venisse J.S."/>
            <person name="Kohler A."/>
            <person name="de Oliveira R.R."/>
            <person name="Labutti K."/>
            <person name="Lipzen A."/>
            <person name="Lail K."/>
            <person name="Bauer D."/>
            <person name="Ohm R.A."/>
            <person name="Barry K.W."/>
            <person name="Spatafora J."/>
            <person name="Grigoriev I.V."/>
            <person name="Martin F.M."/>
            <person name="Pujade-Renaud V."/>
        </authorList>
    </citation>
    <scope>NUCLEOTIDE SEQUENCE [LARGE SCALE GENOMIC DNA]</scope>
    <source>
        <strain evidence="2 3">Philippines</strain>
    </source>
</reference>
<accession>A0A2T2NAD6</accession>